<reference evidence="2" key="1">
    <citation type="submission" date="2021-02" db="EMBL/GenBank/DDBJ databases">
        <authorList>
            <person name="Nowell W R."/>
        </authorList>
    </citation>
    <scope>NUCLEOTIDE SEQUENCE</scope>
</reference>
<name>A0A8S3BUP8_9BILA</name>
<dbReference type="EMBL" id="CAJOBH010060108">
    <property type="protein sequence ID" value="CAF4420518.1"/>
    <property type="molecule type" value="Genomic_DNA"/>
</dbReference>
<evidence type="ECO:0008006" key="4">
    <source>
        <dbReference type="Google" id="ProtNLM"/>
    </source>
</evidence>
<sequence>MDTQSKGFVGAEDIIQVAEAADMTLAVNEAQLLLGSADEDHSGGIDMREFISIMT</sequence>
<comment type="caution">
    <text evidence="2">The sequence shown here is derived from an EMBL/GenBank/DDBJ whole genome shotgun (WGS) entry which is preliminary data.</text>
</comment>
<gene>
    <name evidence="1" type="ORF">BYL167_LOCUS32442</name>
    <name evidence="2" type="ORF">GIL414_LOCUS49853</name>
</gene>
<dbReference type="Gene3D" id="1.10.238.10">
    <property type="entry name" value="EF-hand"/>
    <property type="match status" value="1"/>
</dbReference>
<feature type="non-terminal residue" evidence="2">
    <location>
        <position position="1"/>
    </location>
</feature>
<evidence type="ECO:0000313" key="2">
    <source>
        <dbReference type="EMBL" id="CAF4860360.1"/>
    </source>
</evidence>
<organism evidence="2 3">
    <name type="scientific">Rotaria magnacalcarata</name>
    <dbReference type="NCBI Taxonomy" id="392030"/>
    <lineage>
        <taxon>Eukaryota</taxon>
        <taxon>Metazoa</taxon>
        <taxon>Spiralia</taxon>
        <taxon>Gnathifera</taxon>
        <taxon>Rotifera</taxon>
        <taxon>Eurotatoria</taxon>
        <taxon>Bdelloidea</taxon>
        <taxon>Philodinida</taxon>
        <taxon>Philodinidae</taxon>
        <taxon>Rotaria</taxon>
    </lineage>
</organism>
<accession>A0A8S3BUP8</accession>
<proteinExistence type="predicted"/>
<dbReference type="SUPFAM" id="SSF47473">
    <property type="entry name" value="EF-hand"/>
    <property type="match status" value="1"/>
</dbReference>
<protein>
    <recommendedName>
        <fullName evidence="4">EF-hand domain-containing protein</fullName>
    </recommendedName>
</protein>
<dbReference type="AlphaFoldDB" id="A0A8S3BUP8"/>
<dbReference type="Proteomes" id="UP000681720">
    <property type="component" value="Unassembled WGS sequence"/>
</dbReference>
<dbReference type="EMBL" id="CAJOBJ010164857">
    <property type="protein sequence ID" value="CAF4860360.1"/>
    <property type="molecule type" value="Genomic_DNA"/>
</dbReference>
<dbReference type="InterPro" id="IPR011992">
    <property type="entry name" value="EF-hand-dom_pair"/>
</dbReference>
<evidence type="ECO:0000313" key="3">
    <source>
        <dbReference type="Proteomes" id="UP000681720"/>
    </source>
</evidence>
<dbReference type="Proteomes" id="UP000681967">
    <property type="component" value="Unassembled WGS sequence"/>
</dbReference>
<evidence type="ECO:0000313" key="1">
    <source>
        <dbReference type="EMBL" id="CAF4420518.1"/>
    </source>
</evidence>